<keyword evidence="4" id="KW-1185">Reference proteome</keyword>
<keyword evidence="2" id="KW-0812">Transmembrane</keyword>
<organism evidence="3 4">
    <name type="scientific">Lepraria finkii</name>
    <dbReference type="NCBI Taxonomy" id="1340010"/>
    <lineage>
        <taxon>Eukaryota</taxon>
        <taxon>Fungi</taxon>
        <taxon>Dikarya</taxon>
        <taxon>Ascomycota</taxon>
        <taxon>Pezizomycotina</taxon>
        <taxon>Lecanoromycetes</taxon>
        <taxon>OSLEUM clade</taxon>
        <taxon>Lecanoromycetidae</taxon>
        <taxon>Lecanorales</taxon>
        <taxon>Lecanorineae</taxon>
        <taxon>Stereocaulaceae</taxon>
        <taxon>Lepraria</taxon>
    </lineage>
</organism>
<accession>A0ABR4BM73</accession>
<keyword evidence="2" id="KW-0472">Membrane</keyword>
<dbReference type="EMBL" id="JBHFEH010000001">
    <property type="protein sequence ID" value="KAL2058899.1"/>
    <property type="molecule type" value="Genomic_DNA"/>
</dbReference>
<comment type="caution">
    <text evidence="3">The sequence shown here is derived from an EMBL/GenBank/DDBJ whole genome shotgun (WGS) entry which is preliminary data.</text>
</comment>
<feature type="region of interest" description="Disordered" evidence="1">
    <location>
        <begin position="342"/>
        <end position="422"/>
    </location>
</feature>
<gene>
    <name evidence="3" type="ORF">ABVK25_000191</name>
</gene>
<feature type="compositionally biased region" description="Basic and acidic residues" evidence="1">
    <location>
        <begin position="348"/>
        <end position="357"/>
    </location>
</feature>
<proteinExistence type="predicted"/>
<name>A0ABR4BM73_9LECA</name>
<protein>
    <submittedName>
        <fullName evidence="3">Uncharacterized protein</fullName>
    </submittedName>
</protein>
<feature type="compositionally biased region" description="Low complexity" evidence="1">
    <location>
        <begin position="380"/>
        <end position="390"/>
    </location>
</feature>
<dbReference type="Proteomes" id="UP001590951">
    <property type="component" value="Unassembled WGS sequence"/>
</dbReference>
<feature type="region of interest" description="Disordered" evidence="1">
    <location>
        <begin position="44"/>
        <end position="128"/>
    </location>
</feature>
<keyword evidence="2" id="KW-1133">Transmembrane helix</keyword>
<sequence length="422" mass="45401">MAALIQTIAVVDKSGKAVSTSKHLVNVFKEAKAAYRERKAEVVAGRHHKMEEKQRRKTLKAVTLADDNSIASSRKHSRSHHGSSRPSTARRHTSGPSRYDTDTIYPSSHRRHSQELHSPRSPSFQPDALARRHSDDFDALRPFVLQKRSMTAPSSPSDHIDMDLAYGPIPPPLPVARQGDEAEFKGLVTKVKRILEEADCLHYSATAIVASLQKNPEAMAAVALTLAEISDVASKMAPGVLTAMKGSAPAVFALLASPQFLIAGGVAVGVTVVALGGYKIIKKIRAKNAVEKEGMDEMLEIGGDVSRIDNWRRGIAEVEEHSVGTSVDGEFITPQAAALSRLNLNESRPSELRKKEVGSGSKKASSKASTSKSTSEKGSKTSSKASSKVSSKADSKADSKSSSKPTKEKKVKKPSPLRLMLS</sequence>
<feature type="compositionally biased region" description="Low complexity" evidence="1">
    <location>
        <begin position="358"/>
        <end position="373"/>
    </location>
</feature>
<reference evidence="3 4" key="1">
    <citation type="submission" date="2024-09" db="EMBL/GenBank/DDBJ databases">
        <title>Rethinking Asexuality: The Enigmatic Case of Functional Sexual Genes in Lepraria (Stereocaulaceae).</title>
        <authorList>
            <person name="Doellman M."/>
            <person name="Sun Y."/>
            <person name="Barcenas-Pena A."/>
            <person name="Lumbsch H.T."/>
            <person name="Grewe F."/>
        </authorList>
    </citation>
    <scope>NUCLEOTIDE SEQUENCE [LARGE SCALE GENOMIC DNA]</scope>
    <source>
        <strain evidence="3 4">Grewe 0041</strain>
    </source>
</reference>
<feature type="compositionally biased region" description="Basic residues" evidence="1">
    <location>
        <begin position="73"/>
        <end position="93"/>
    </location>
</feature>
<evidence type="ECO:0000256" key="1">
    <source>
        <dbReference type="SAM" id="MobiDB-lite"/>
    </source>
</evidence>
<feature type="compositionally biased region" description="Basic and acidic residues" evidence="1">
    <location>
        <begin position="391"/>
        <end position="408"/>
    </location>
</feature>
<evidence type="ECO:0000256" key="2">
    <source>
        <dbReference type="SAM" id="Phobius"/>
    </source>
</evidence>
<evidence type="ECO:0000313" key="4">
    <source>
        <dbReference type="Proteomes" id="UP001590951"/>
    </source>
</evidence>
<feature type="transmembrane region" description="Helical" evidence="2">
    <location>
        <begin position="260"/>
        <end position="278"/>
    </location>
</feature>
<evidence type="ECO:0000313" key="3">
    <source>
        <dbReference type="EMBL" id="KAL2058899.1"/>
    </source>
</evidence>